<sequence>MSSADDDLHDRIPPGRLYRAEIATVDTATNTCTVLLAQIDGGDDRNPAPYTPHPGGGGSLAHPGRGDPCLAIEDDRGGLWVVAWTTTT</sequence>
<dbReference type="EMBL" id="AGUD01000292">
    <property type="protein sequence ID" value="EHN09429.1"/>
    <property type="molecule type" value="Genomic_DNA"/>
</dbReference>
<keyword evidence="3" id="KW-1185">Reference proteome</keyword>
<dbReference type="Proteomes" id="UP000005143">
    <property type="component" value="Unassembled WGS sequence"/>
</dbReference>
<comment type="caution">
    <text evidence="2">The sequence shown here is derived from an EMBL/GenBank/DDBJ whole genome shotgun (WGS) entry which is preliminary data.</text>
</comment>
<evidence type="ECO:0000256" key="1">
    <source>
        <dbReference type="SAM" id="MobiDB-lite"/>
    </source>
</evidence>
<evidence type="ECO:0000313" key="3">
    <source>
        <dbReference type="Proteomes" id="UP000005143"/>
    </source>
</evidence>
<gene>
    <name evidence="2" type="ORF">PAI11_37630</name>
</gene>
<organism evidence="2 3">
    <name type="scientific">Patulibacter medicamentivorans</name>
    <dbReference type="NCBI Taxonomy" id="1097667"/>
    <lineage>
        <taxon>Bacteria</taxon>
        <taxon>Bacillati</taxon>
        <taxon>Actinomycetota</taxon>
        <taxon>Thermoleophilia</taxon>
        <taxon>Solirubrobacterales</taxon>
        <taxon>Patulibacteraceae</taxon>
        <taxon>Patulibacter</taxon>
    </lineage>
</organism>
<name>H0EA89_9ACTN</name>
<dbReference type="RefSeq" id="WP_007578199.1">
    <property type="nucleotide sequence ID" value="NZ_AGUD01000292.1"/>
</dbReference>
<evidence type="ECO:0000313" key="2">
    <source>
        <dbReference type="EMBL" id="EHN09429.1"/>
    </source>
</evidence>
<protein>
    <submittedName>
        <fullName evidence="2">Uncharacterized protein</fullName>
    </submittedName>
</protein>
<feature type="region of interest" description="Disordered" evidence="1">
    <location>
        <begin position="39"/>
        <end position="66"/>
    </location>
</feature>
<reference evidence="2 3" key="1">
    <citation type="journal article" date="2013" name="Biodegradation">
        <title>Quantitative proteomic analysis of ibuprofen-degrading Patulibacter sp. strain I11.</title>
        <authorList>
            <person name="Almeida B."/>
            <person name="Kjeldal H."/>
            <person name="Lolas I."/>
            <person name="Knudsen A.D."/>
            <person name="Carvalho G."/>
            <person name="Nielsen K.L."/>
            <person name="Barreto Crespo M.T."/>
            <person name="Stensballe A."/>
            <person name="Nielsen J.L."/>
        </authorList>
    </citation>
    <scope>NUCLEOTIDE SEQUENCE [LARGE SCALE GENOMIC DNA]</scope>
    <source>
        <strain evidence="2 3">I11</strain>
    </source>
</reference>
<proteinExistence type="predicted"/>
<accession>H0EA89</accession>
<dbReference type="AlphaFoldDB" id="H0EA89"/>